<feature type="compositionally biased region" description="Basic residues" evidence="1">
    <location>
        <begin position="198"/>
        <end position="210"/>
    </location>
</feature>
<feature type="compositionally biased region" description="Basic and acidic residues" evidence="1">
    <location>
        <begin position="344"/>
        <end position="359"/>
    </location>
</feature>
<feature type="compositionally biased region" description="Basic and acidic residues" evidence="1">
    <location>
        <begin position="174"/>
        <end position="185"/>
    </location>
</feature>
<name>A0A3M7M2X9_9PLEO</name>
<feature type="region of interest" description="Disordered" evidence="1">
    <location>
        <begin position="342"/>
        <end position="361"/>
    </location>
</feature>
<dbReference type="Proteomes" id="UP000265663">
    <property type="component" value="Unassembled WGS sequence"/>
</dbReference>
<reference evidence="2 3" key="1">
    <citation type="journal article" date="2014" name="PLoS ONE">
        <title>De novo Genome Assembly of the Fungal Plant Pathogen Pyrenophora semeniperda.</title>
        <authorList>
            <person name="Soliai M.M."/>
            <person name="Meyer S.E."/>
            <person name="Udall J.A."/>
            <person name="Elzinga D.E."/>
            <person name="Hermansen R.A."/>
            <person name="Bodily P.M."/>
            <person name="Hart A.A."/>
            <person name="Coleman C.E."/>
        </authorList>
    </citation>
    <scope>NUCLEOTIDE SEQUENCE [LARGE SCALE GENOMIC DNA]</scope>
    <source>
        <strain evidence="2 3">CCB06</strain>
        <tissue evidence="2">Mycelium</tissue>
    </source>
</reference>
<feature type="region of interest" description="Disordered" evidence="1">
    <location>
        <begin position="1"/>
        <end position="78"/>
    </location>
</feature>
<sequence length="484" mass="53069">MNQPENMSDNPPEQSPARGNTVPPALPSPGNSAKDSAPATIPTPRTPRGPQGKAPIPTSYLSNTLFPARTPRTPGSTALSTCTDDKSLYNAVTVHTAKCTECDQRNKKTMLRCPGCTFQLCQPCYDKREKRGKGLIHGNMTTPNATEGAAATPETVSRTVRKKPVASTPTSESTTKKLDETKEEKEDNVDTAPTAKKPIAKKVPIKRKRTMGSSETELSSEDNFDPEAMTATPSKRGRTELTFAESARATAGRTPPATRASRKAVPQEPLPPSVPTNVVDPHASADYNTRRINELFRQHGVEGWDEPLLGRREPVMSNPVAIIPDIIKRGVRSVSTAVISQSTKEQKEEMENVKAEDKNSGSSLAVTKADLQSADMTEADAERQEYLCTVEGFVEQEAIKYQNNITMNADQNKAVFHAMQCAALVWGQNTYKKLDHTQQQLQRGLKLRLDRIDAKYQVELANLVGVHALRMLQDLGFPQALKRQ</sequence>
<evidence type="ECO:0000256" key="1">
    <source>
        <dbReference type="SAM" id="MobiDB-lite"/>
    </source>
</evidence>
<feature type="compositionally biased region" description="Low complexity" evidence="1">
    <location>
        <begin position="246"/>
        <end position="259"/>
    </location>
</feature>
<feature type="region of interest" description="Disordered" evidence="1">
    <location>
        <begin position="137"/>
        <end position="282"/>
    </location>
</feature>
<gene>
    <name evidence="2" type="ORF">GMOD_00002612</name>
</gene>
<protein>
    <submittedName>
        <fullName evidence="2">Nucleic acid-binding OB-fold</fullName>
    </submittedName>
</protein>
<dbReference type="OrthoDB" id="4755622at2759"/>
<dbReference type="EMBL" id="KE747817">
    <property type="protein sequence ID" value="RMZ68770.1"/>
    <property type="molecule type" value="Genomic_DNA"/>
</dbReference>
<accession>A0A3M7M2X9</accession>
<dbReference type="AlphaFoldDB" id="A0A3M7M2X9"/>
<organism evidence="2 3">
    <name type="scientific">Pyrenophora seminiperda CCB06</name>
    <dbReference type="NCBI Taxonomy" id="1302712"/>
    <lineage>
        <taxon>Eukaryota</taxon>
        <taxon>Fungi</taxon>
        <taxon>Dikarya</taxon>
        <taxon>Ascomycota</taxon>
        <taxon>Pezizomycotina</taxon>
        <taxon>Dothideomycetes</taxon>
        <taxon>Pleosporomycetidae</taxon>
        <taxon>Pleosporales</taxon>
        <taxon>Pleosporineae</taxon>
        <taxon>Pleosporaceae</taxon>
        <taxon>Pyrenophora</taxon>
    </lineage>
</organism>
<evidence type="ECO:0000313" key="3">
    <source>
        <dbReference type="Proteomes" id="UP000265663"/>
    </source>
</evidence>
<feature type="compositionally biased region" description="Low complexity" evidence="1">
    <location>
        <begin position="37"/>
        <end position="50"/>
    </location>
</feature>
<keyword evidence="3" id="KW-1185">Reference proteome</keyword>
<feature type="compositionally biased region" description="Polar residues" evidence="1">
    <location>
        <begin position="1"/>
        <end position="12"/>
    </location>
</feature>
<evidence type="ECO:0000313" key="2">
    <source>
        <dbReference type="EMBL" id="RMZ68770.1"/>
    </source>
</evidence>
<proteinExistence type="predicted"/>